<comment type="caution">
    <text evidence="1">The sequence shown here is derived from an EMBL/GenBank/DDBJ whole genome shotgun (WGS) entry which is preliminary data.</text>
</comment>
<keyword evidence="2" id="KW-1185">Reference proteome</keyword>
<gene>
    <name evidence="1" type="ORF">SCD92_02520</name>
</gene>
<reference evidence="1 2" key="1">
    <citation type="submission" date="2023-11" db="EMBL/GenBank/DDBJ databases">
        <title>Gilvimarinus fulvus sp. nov., isolated from the surface of Kelp.</title>
        <authorList>
            <person name="Sun Y.Y."/>
            <person name="Gong Y."/>
            <person name="Du Z.J."/>
        </authorList>
    </citation>
    <scope>NUCLEOTIDE SEQUENCE [LARGE SCALE GENOMIC DNA]</scope>
    <source>
        <strain evidence="1 2">SDUM040013</strain>
    </source>
</reference>
<sequence>MVTISLKVAVTAADARQAQPFRHVNVEPSAKPFCHVALGGIDIAFASVLNTGGIALSGQLLLWFCLWFFGNGGRLVGAA</sequence>
<protein>
    <submittedName>
        <fullName evidence="1">Uncharacterized protein</fullName>
    </submittedName>
</protein>
<dbReference type="RefSeq" id="WP_302723041.1">
    <property type="nucleotide sequence ID" value="NZ_JAULRU010000577.1"/>
</dbReference>
<accession>A0ABU4RVJ0</accession>
<name>A0ABU4RVJ0_9GAMM</name>
<proteinExistence type="predicted"/>
<dbReference type="EMBL" id="JAXAFO010000003">
    <property type="protein sequence ID" value="MDX6848216.1"/>
    <property type="molecule type" value="Genomic_DNA"/>
</dbReference>
<organism evidence="1 2">
    <name type="scientific">Gilvimarinus gilvus</name>
    <dbReference type="NCBI Taxonomy" id="3058038"/>
    <lineage>
        <taxon>Bacteria</taxon>
        <taxon>Pseudomonadati</taxon>
        <taxon>Pseudomonadota</taxon>
        <taxon>Gammaproteobacteria</taxon>
        <taxon>Cellvibrionales</taxon>
        <taxon>Cellvibrionaceae</taxon>
        <taxon>Gilvimarinus</taxon>
    </lineage>
</organism>
<dbReference type="Proteomes" id="UP001273505">
    <property type="component" value="Unassembled WGS sequence"/>
</dbReference>
<evidence type="ECO:0000313" key="2">
    <source>
        <dbReference type="Proteomes" id="UP001273505"/>
    </source>
</evidence>
<evidence type="ECO:0000313" key="1">
    <source>
        <dbReference type="EMBL" id="MDX6848216.1"/>
    </source>
</evidence>